<dbReference type="EMBL" id="BMXK01000002">
    <property type="protein sequence ID" value="GHD00934.1"/>
    <property type="molecule type" value="Genomic_DNA"/>
</dbReference>
<evidence type="ECO:0000313" key="3">
    <source>
        <dbReference type="EMBL" id="GHD00934.1"/>
    </source>
</evidence>
<reference evidence="4" key="1">
    <citation type="journal article" date="2019" name="Int. J. Syst. Evol. Microbiol.">
        <title>The Global Catalogue of Microorganisms (GCM) 10K type strain sequencing project: providing services to taxonomists for standard genome sequencing and annotation.</title>
        <authorList>
            <consortium name="The Broad Institute Genomics Platform"/>
            <consortium name="The Broad Institute Genome Sequencing Center for Infectious Disease"/>
            <person name="Wu L."/>
            <person name="Ma J."/>
        </authorList>
    </citation>
    <scope>NUCLEOTIDE SEQUENCE [LARGE SCALE GENOMIC DNA]</scope>
    <source>
        <strain evidence="4">KCTC 19466</strain>
    </source>
</reference>
<proteinExistence type="predicted"/>
<feature type="compositionally biased region" description="Low complexity" evidence="1">
    <location>
        <begin position="185"/>
        <end position="207"/>
    </location>
</feature>
<protein>
    <recommendedName>
        <fullName evidence="5">Cell division protein FtsL</fullName>
    </recommendedName>
</protein>
<feature type="region of interest" description="Disordered" evidence="1">
    <location>
        <begin position="1"/>
        <end position="33"/>
    </location>
</feature>
<evidence type="ECO:0000313" key="4">
    <source>
        <dbReference type="Proteomes" id="UP000642819"/>
    </source>
</evidence>
<evidence type="ECO:0000256" key="2">
    <source>
        <dbReference type="SAM" id="Phobius"/>
    </source>
</evidence>
<sequence>MDMRAPATIRRDGRAPSTRASMKSEQTYAGSIDGATARVLAPDPAPRAPKTADGAGRRRTALSIVPTVGKNRRLPFLILCVAFLVAALTSVLLLNVQVSSGQYELVKLRSTERTLTQENEALNQKVQYLEAPQNVAAKAADLGMVPSGNVASIDVERAEVAGVATPAEAGNNVTSLVNEPPAPVEAPAVRKPAAGGSTAAEEPPAEAADSKAENQAADSDKTGEDKAGQDAADAEKPATPAGERPEFSDSELNGGSIPAPSLQGTE</sequence>
<keyword evidence="2" id="KW-0812">Transmembrane</keyword>
<feature type="region of interest" description="Disordered" evidence="1">
    <location>
        <begin position="172"/>
        <end position="266"/>
    </location>
</feature>
<evidence type="ECO:0000256" key="1">
    <source>
        <dbReference type="SAM" id="MobiDB-lite"/>
    </source>
</evidence>
<organism evidence="3 4">
    <name type="scientific">Zhihengliuella salsuginis</name>
    <dbReference type="NCBI Taxonomy" id="578222"/>
    <lineage>
        <taxon>Bacteria</taxon>
        <taxon>Bacillati</taxon>
        <taxon>Actinomycetota</taxon>
        <taxon>Actinomycetes</taxon>
        <taxon>Micrococcales</taxon>
        <taxon>Micrococcaceae</taxon>
        <taxon>Zhihengliuella</taxon>
    </lineage>
</organism>
<feature type="compositionally biased region" description="Basic and acidic residues" evidence="1">
    <location>
        <begin position="1"/>
        <end position="14"/>
    </location>
</feature>
<feature type="compositionally biased region" description="Polar residues" evidence="1">
    <location>
        <begin position="18"/>
        <end position="29"/>
    </location>
</feature>
<keyword evidence="2" id="KW-0472">Membrane</keyword>
<keyword evidence="2" id="KW-1133">Transmembrane helix</keyword>
<keyword evidence="4" id="KW-1185">Reference proteome</keyword>
<feature type="transmembrane region" description="Helical" evidence="2">
    <location>
        <begin position="74"/>
        <end position="94"/>
    </location>
</feature>
<comment type="caution">
    <text evidence="3">The sequence shown here is derived from an EMBL/GenBank/DDBJ whole genome shotgun (WGS) entry which is preliminary data.</text>
</comment>
<gene>
    <name evidence="3" type="ORF">GCM10008096_04460</name>
</gene>
<accession>A0ABQ3GE92</accession>
<name>A0ABQ3GE92_9MICC</name>
<dbReference type="Proteomes" id="UP000642819">
    <property type="component" value="Unassembled WGS sequence"/>
</dbReference>
<feature type="compositionally biased region" description="Basic and acidic residues" evidence="1">
    <location>
        <begin position="208"/>
        <end position="236"/>
    </location>
</feature>
<evidence type="ECO:0008006" key="5">
    <source>
        <dbReference type="Google" id="ProtNLM"/>
    </source>
</evidence>